<reference evidence="1" key="1">
    <citation type="journal article" date="2014" name="BMC Genomics">
        <title>The Babesia bovis gene and promoter model: an update from full-length EST analysis.</title>
        <authorList>
            <person name="Yamagishi J."/>
            <person name="Wakaguri H."/>
            <person name="Yokoyama N."/>
            <person name="Yamashita R."/>
            <person name="Suzuki Y."/>
            <person name="Xuan X."/>
            <person name="Igarashi I."/>
        </authorList>
    </citation>
    <scope>NUCLEOTIDE SEQUENCE</scope>
    <source>
        <strain evidence="1">Texas</strain>
    </source>
</reference>
<name>S6BKG1_BABBO</name>
<sequence length="284" mass="31276">MGKEGYLPSLRESRTRLSALLDSIGNGSTDATGLVGTYRALLSELDSIIALLQPCEGESDLSSLKAIDTTLDEEGKRLLEKELSSAITDMQNDASDAILFLEGLSLLAESNHKFFGGETEYQNNLIVDQHAKRDELLDRNRELEKGLIENASLLDSVDNDIAKALKRIDELKVTTKVDLPKGTSLSDFTDESISHKRLDDLNRLVSALDASPLKVLEEGDNHIVYEYTLGNTRSTLRVTDSSNGLQFTLDPMEAKAYAYLKERLDGCKSRIQIAAVLQEALTLP</sequence>
<dbReference type="EMBL" id="AK440553">
    <property type="protein sequence ID" value="BAN64347.1"/>
    <property type="molecule type" value="mRNA"/>
</dbReference>
<dbReference type="VEuPathDB" id="PiroplasmaDB:BBOV_III011265"/>
<evidence type="ECO:0000313" key="1">
    <source>
        <dbReference type="EMBL" id="BAN64347.1"/>
    </source>
</evidence>
<proteinExistence type="evidence at transcript level"/>
<organism evidence="1">
    <name type="scientific">Babesia bovis</name>
    <dbReference type="NCBI Taxonomy" id="5865"/>
    <lineage>
        <taxon>Eukaryota</taxon>
        <taxon>Sar</taxon>
        <taxon>Alveolata</taxon>
        <taxon>Apicomplexa</taxon>
        <taxon>Aconoidasida</taxon>
        <taxon>Piroplasmida</taxon>
        <taxon>Babesiidae</taxon>
        <taxon>Babesia</taxon>
    </lineage>
</organism>
<dbReference type="AlphaFoldDB" id="S6BKG1"/>
<protein>
    <submittedName>
        <fullName evidence="1">Uncharacterized protein</fullName>
    </submittedName>
</protein>
<accession>S6BKG1</accession>